<accession>A0ABU8P0V7</accession>
<dbReference type="Proteomes" id="UP001359781">
    <property type="component" value="Unassembled WGS sequence"/>
</dbReference>
<keyword evidence="2" id="KW-0812">Transmembrane</keyword>
<sequence length="395" mass="41370">MPGQHRTEAKSHGATITTIIVIILVILAVVWWLFYHKNDSSESSQAQGTCENPTVLHVAEQYPGAADMFLRDFSEECVTPELVSSPSQAQVYVAVDSPAADAVLAEQGLSRSPEPPKVVGSTPVGLSTPQAPEADVDPQAVYYGNDPAVAQAAASALTGDPEQAESLVTRDAQAPAPEDPAVPLAVTSFTNPEGRVFTALPGAELTFSAIGVNNPNLPENAAESAQDAEGENADATEAAPAQPQTLFLLDASEQMAPQFDATRARLAEEAAALEQPVALWNYSSPLNPGVTRPWRDNVGFGPAQEITPVLNGFGTGGIPLTRTSVLAALRTAAEQAQATGQPARVVLFTSGTAPEDLDDAAFSRQLASTLENPQVSLEVVQVGDQADPLLAEYAR</sequence>
<evidence type="ECO:0000313" key="3">
    <source>
        <dbReference type="EMBL" id="MEJ4100131.1"/>
    </source>
</evidence>
<evidence type="ECO:0000256" key="2">
    <source>
        <dbReference type="SAM" id="Phobius"/>
    </source>
</evidence>
<dbReference type="SUPFAM" id="SSF53300">
    <property type="entry name" value="vWA-like"/>
    <property type="match status" value="1"/>
</dbReference>
<proteinExistence type="predicted"/>
<reference evidence="3 4" key="1">
    <citation type="submission" date="2024-02" db="EMBL/GenBank/DDBJ databases">
        <title>Whole genome sequencing and characterization of Corynebacterium isolated from the ocular surface of dry eye disease sufferers.</title>
        <authorList>
            <person name="Naqvi M."/>
        </authorList>
    </citation>
    <scope>NUCLEOTIDE SEQUENCE [LARGE SCALE GENOMIC DNA]</scope>
    <source>
        <strain evidence="3 4">PCRF</strain>
    </source>
</reference>
<dbReference type="InterPro" id="IPR036465">
    <property type="entry name" value="vWFA_dom_sf"/>
</dbReference>
<keyword evidence="4" id="KW-1185">Reference proteome</keyword>
<feature type="region of interest" description="Disordered" evidence="1">
    <location>
        <begin position="216"/>
        <end position="239"/>
    </location>
</feature>
<gene>
    <name evidence="3" type="ORF">V5S96_07145</name>
</gene>
<name>A0ABU8P0V7_9CORY</name>
<dbReference type="Gene3D" id="3.40.50.410">
    <property type="entry name" value="von Willebrand factor, type A domain"/>
    <property type="match status" value="1"/>
</dbReference>
<keyword evidence="2" id="KW-1133">Transmembrane helix</keyword>
<keyword evidence="2" id="KW-0472">Membrane</keyword>
<organism evidence="3 4">
    <name type="scientific">Corynebacterium mastitidis</name>
    <dbReference type="NCBI Taxonomy" id="161890"/>
    <lineage>
        <taxon>Bacteria</taxon>
        <taxon>Bacillati</taxon>
        <taxon>Actinomycetota</taxon>
        <taxon>Actinomycetes</taxon>
        <taxon>Mycobacteriales</taxon>
        <taxon>Corynebacteriaceae</taxon>
        <taxon>Corynebacterium</taxon>
    </lineage>
</organism>
<dbReference type="EMBL" id="JBAHVJ010000006">
    <property type="protein sequence ID" value="MEJ4100131.1"/>
    <property type="molecule type" value="Genomic_DNA"/>
</dbReference>
<comment type="caution">
    <text evidence="3">The sequence shown here is derived from an EMBL/GenBank/DDBJ whole genome shotgun (WGS) entry which is preliminary data.</text>
</comment>
<protein>
    <recommendedName>
        <fullName evidence="5">VWFA domain-containing protein</fullName>
    </recommendedName>
</protein>
<evidence type="ECO:0000256" key="1">
    <source>
        <dbReference type="SAM" id="MobiDB-lite"/>
    </source>
</evidence>
<evidence type="ECO:0000313" key="4">
    <source>
        <dbReference type="Proteomes" id="UP001359781"/>
    </source>
</evidence>
<feature type="region of interest" description="Disordered" evidence="1">
    <location>
        <begin position="154"/>
        <end position="178"/>
    </location>
</feature>
<feature type="region of interest" description="Disordered" evidence="1">
    <location>
        <begin position="107"/>
        <end position="126"/>
    </location>
</feature>
<dbReference type="RefSeq" id="WP_337890262.1">
    <property type="nucleotide sequence ID" value="NZ_JBAHVI010000006.1"/>
</dbReference>
<feature type="transmembrane region" description="Helical" evidence="2">
    <location>
        <begin position="12"/>
        <end position="34"/>
    </location>
</feature>
<evidence type="ECO:0008006" key="5">
    <source>
        <dbReference type="Google" id="ProtNLM"/>
    </source>
</evidence>